<dbReference type="PROSITE" id="PS50865">
    <property type="entry name" value="ZF_MYND_2"/>
    <property type="match status" value="1"/>
</dbReference>
<evidence type="ECO:0000313" key="7">
    <source>
        <dbReference type="Proteomes" id="UP001176059"/>
    </source>
</evidence>
<gene>
    <name evidence="6" type="ORF">DFJ43DRAFT_1045592</name>
</gene>
<dbReference type="AlphaFoldDB" id="A0AA38JYI5"/>
<evidence type="ECO:0000259" key="5">
    <source>
        <dbReference type="PROSITE" id="PS50865"/>
    </source>
</evidence>
<protein>
    <recommendedName>
        <fullName evidence="5">MYND-type domain-containing protein</fullName>
    </recommendedName>
</protein>
<dbReference type="EMBL" id="JANVFO010000001">
    <property type="protein sequence ID" value="KAJ3737645.1"/>
    <property type="molecule type" value="Genomic_DNA"/>
</dbReference>
<evidence type="ECO:0000313" key="6">
    <source>
        <dbReference type="EMBL" id="KAJ3737645.1"/>
    </source>
</evidence>
<reference evidence="6" key="1">
    <citation type="submission" date="2022-08" db="EMBL/GenBank/DDBJ databases">
        <authorList>
            <consortium name="DOE Joint Genome Institute"/>
            <person name="Min B."/>
            <person name="Sierra-Patev S."/>
            <person name="Naranjo-Ortiz M."/>
            <person name="Looney B."/>
            <person name="Konkel Z."/>
            <person name="Slot J.C."/>
            <person name="Sakamoto Y."/>
            <person name="Steenwyk J.L."/>
            <person name="Rokas A."/>
            <person name="Carro J."/>
            <person name="Camarero S."/>
            <person name="Ferreira P."/>
            <person name="Molpeceres G."/>
            <person name="Ruiz-duenas F.J."/>
            <person name="Serrano A."/>
            <person name="Henrissat B."/>
            <person name="Drula E."/>
            <person name="Hughes K.W."/>
            <person name="Mata J.L."/>
            <person name="Ishikawa N.K."/>
            <person name="Vargas-Isla R."/>
            <person name="Ushijima S."/>
            <person name="Smith C.A."/>
            <person name="Ahrendt S."/>
            <person name="Andreopoulos W."/>
            <person name="He G."/>
            <person name="LaButti K."/>
            <person name="Lipzen A."/>
            <person name="Ng V."/>
            <person name="Riley R."/>
            <person name="Sandor L."/>
            <person name="Barry K."/>
            <person name="Martinez A.T."/>
            <person name="Xiao Y."/>
            <person name="Gibbons J.G."/>
            <person name="Terashima K."/>
            <person name="Hibbett D.S."/>
            <person name="Grigoriev I.V."/>
        </authorList>
    </citation>
    <scope>NUCLEOTIDE SEQUENCE</scope>
    <source>
        <strain evidence="6">ET3784</strain>
    </source>
</reference>
<organism evidence="6 7">
    <name type="scientific">Lentinula guzmanii</name>
    <dbReference type="NCBI Taxonomy" id="2804957"/>
    <lineage>
        <taxon>Eukaryota</taxon>
        <taxon>Fungi</taxon>
        <taxon>Dikarya</taxon>
        <taxon>Basidiomycota</taxon>
        <taxon>Agaricomycotina</taxon>
        <taxon>Agaricomycetes</taxon>
        <taxon>Agaricomycetidae</taxon>
        <taxon>Agaricales</taxon>
        <taxon>Marasmiineae</taxon>
        <taxon>Omphalotaceae</taxon>
        <taxon>Lentinula</taxon>
    </lineage>
</organism>
<evidence type="ECO:0000256" key="3">
    <source>
        <dbReference type="ARBA" id="ARBA00022833"/>
    </source>
</evidence>
<comment type="caution">
    <text evidence="6">The sequence shown here is derived from an EMBL/GenBank/DDBJ whole genome shotgun (WGS) entry which is preliminary data.</text>
</comment>
<dbReference type="SUPFAM" id="SSF144232">
    <property type="entry name" value="HIT/MYND zinc finger-like"/>
    <property type="match status" value="1"/>
</dbReference>
<keyword evidence="2 4" id="KW-0863">Zinc-finger</keyword>
<reference evidence="6" key="2">
    <citation type="journal article" date="2023" name="Proc. Natl. Acad. Sci. U.S.A.">
        <title>A global phylogenomic analysis of the shiitake genus Lentinula.</title>
        <authorList>
            <person name="Sierra-Patev S."/>
            <person name="Min B."/>
            <person name="Naranjo-Ortiz M."/>
            <person name="Looney B."/>
            <person name="Konkel Z."/>
            <person name="Slot J.C."/>
            <person name="Sakamoto Y."/>
            <person name="Steenwyk J.L."/>
            <person name="Rokas A."/>
            <person name="Carro J."/>
            <person name="Camarero S."/>
            <person name="Ferreira P."/>
            <person name="Molpeceres G."/>
            <person name="Ruiz-Duenas F.J."/>
            <person name="Serrano A."/>
            <person name="Henrissat B."/>
            <person name="Drula E."/>
            <person name="Hughes K.W."/>
            <person name="Mata J.L."/>
            <person name="Ishikawa N.K."/>
            <person name="Vargas-Isla R."/>
            <person name="Ushijima S."/>
            <person name="Smith C.A."/>
            <person name="Donoghue J."/>
            <person name="Ahrendt S."/>
            <person name="Andreopoulos W."/>
            <person name="He G."/>
            <person name="LaButti K."/>
            <person name="Lipzen A."/>
            <person name="Ng V."/>
            <person name="Riley R."/>
            <person name="Sandor L."/>
            <person name="Barry K."/>
            <person name="Martinez A.T."/>
            <person name="Xiao Y."/>
            <person name="Gibbons J.G."/>
            <person name="Terashima K."/>
            <person name="Grigoriev I.V."/>
            <person name="Hibbett D."/>
        </authorList>
    </citation>
    <scope>NUCLEOTIDE SEQUENCE</scope>
    <source>
        <strain evidence="6">ET3784</strain>
    </source>
</reference>
<feature type="domain" description="MYND-type" evidence="5">
    <location>
        <begin position="391"/>
        <end position="427"/>
    </location>
</feature>
<keyword evidence="1" id="KW-0479">Metal-binding</keyword>
<dbReference type="Proteomes" id="UP001176059">
    <property type="component" value="Unassembled WGS sequence"/>
</dbReference>
<evidence type="ECO:0000256" key="4">
    <source>
        <dbReference type="PROSITE-ProRule" id="PRU00134"/>
    </source>
</evidence>
<sequence length="573" mass="64896">MKRLRILGSRLVSHLSSPSKLFQTFIMFYEPVADEPVLAGSFIFCRAHGCEFCHECFSDHRFTNNSQIMDKLYAAFPALTEAYFMDRPPISYVFDKAVARTSQHSRKLLEYECKEHHTLNCPTCFNWAAIAIENIKRQAKVKNSKVIPVDIPKEEKLKFLKSMGVDLSPATRLPNDTMERKFRCAIDASQSLTTLIAKAPFDPSNLPLWSKRLARNLCNVKEGFANFQARLEGRSNAWDLYENPFMDVRQTIMGLANGLDNGVKTAIIQDKETAYAICIRVVEIYMLNDETPVMVILYCRGTRDSPAYETFDWVQQVITDRKSPVLKVTATPEEQKLLLAVLNANARRLSSTYSVKRNPTGTEATFALSFLLPLGPINQRDIARLTHHTGCVVCGGKTVSKCSRCLAMEYCGAECQRVHWKEHKPTCNSVQGGEWVEITFSMYPTEMRLAAAKGDKLCMATLNNMSQPTMDNTKIHSNEDEPPLPPNIHSQNLFLIKMQRGLAPGTPQIMIYDRTRSIEAYLCHDLDSKGHEKTMAQMHTGQMGLKIYRWAKRTSGDKLSVCLNKAPPKDPQW</sequence>
<dbReference type="Gene3D" id="6.10.140.2220">
    <property type="match status" value="1"/>
</dbReference>
<proteinExistence type="predicted"/>
<dbReference type="InterPro" id="IPR002893">
    <property type="entry name" value="Znf_MYND"/>
</dbReference>
<keyword evidence="3" id="KW-0862">Zinc</keyword>
<evidence type="ECO:0000256" key="2">
    <source>
        <dbReference type="ARBA" id="ARBA00022771"/>
    </source>
</evidence>
<dbReference type="Pfam" id="PF01753">
    <property type="entry name" value="zf-MYND"/>
    <property type="match status" value="1"/>
</dbReference>
<keyword evidence="7" id="KW-1185">Reference proteome</keyword>
<dbReference type="GO" id="GO:0008270">
    <property type="term" value="F:zinc ion binding"/>
    <property type="evidence" value="ECO:0007669"/>
    <property type="project" value="UniProtKB-KW"/>
</dbReference>
<evidence type="ECO:0000256" key="1">
    <source>
        <dbReference type="ARBA" id="ARBA00022723"/>
    </source>
</evidence>
<name>A0AA38JYI5_9AGAR</name>
<accession>A0AA38JYI5</accession>